<protein>
    <submittedName>
        <fullName evidence="1">Uncharacterized protein</fullName>
    </submittedName>
</protein>
<dbReference type="InterPro" id="IPR017943">
    <property type="entry name" value="Bactericidal_perm-incr_a/b_dom"/>
</dbReference>
<evidence type="ECO:0000313" key="3">
    <source>
        <dbReference type="Proteomes" id="UP001642409"/>
    </source>
</evidence>
<sequence>MFALCSVLSECIKSPFPRTLYPEDSAYCQFFSQNGLNRWFKELMNNSTFNITNQKMPDIKTSINLGVTQVDVFFTDIVVKDFSVQDIKFFFRKSKTAPFNLIGVRFVLQLNWKIQQTSYPYLTDGGTGQIIVSDTECSTIFGAECDFEICPNHLLANIIHAELLIGSIRVVLEGGTSWLYQSMINLVLGVLQTELQKVISHFISTSLIDVLNTVFQQYTSFKHLESDYSIIKDERFVAPLMIEDGYAYFLFSGYTYHMDNTLDEYMTKDKLDPITYNRFNTPMQFIFSQAAFNNMYYIYHKYKNLYSHELFKVVDPPQLEIMNHAALLTLKLLVNSTNVEMKLKGSPRHYNDQNPAHSHKLMIAFDYVVYETQEVPSLNIAELEQLVEQHINLKMQNSVMVMINSELYYASDFMVLLDSVDKVVRLVHTKYE</sequence>
<name>A0AA86PWT3_9EUKA</name>
<proteinExistence type="predicted"/>
<dbReference type="Gene3D" id="3.15.10.10">
    <property type="entry name" value="Bactericidal permeability-increasing protein, domain 1"/>
    <property type="match status" value="1"/>
</dbReference>
<dbReference type="InterPro" id="IPR045897">
    <property type="entry name" value="BPI/LBP_pln"/>
</dbReference>
<dbReference type="AlphaFoldDB" id="A0AA86PWT3"/>
<dbReference type="PANTHER" id="PTHR46801:SF2">
    <property type="entry name" value="LIPOPOLYSACCHARIDE-BINDING PROTEIN"/>
    <property type="match status" value="1"/>
</dbReference>
<evidence type="ECO:0000313" key="2">
    <source>
        <dbReference type="EMBL" id="CAL6021748.1"/>
    </source>
</evidence>
<gene>
    <name evidence="2" type="ORF">HINF_LOCUS28319</name>
    <name evidence="1" type="ORF">HINF_LOCUS34138</name>
</gene>
<dbReference type="SUPFAM" id="SSF55394">
    <property type="entry name" value="Bactericidal permeability-increasing protein, BPI"/>
    <property type="match status" value="1"/>
</dbReference>
<dbReference type="PANTHER" id="PTHR46801">
    <property type="entry name" value="OS06G0309200 PROTEIN"/>
    <property type="match status" value="1"/>
</dbReference>
<keyword evidence="3" id="KW-1185">Reference proteome</keyword>
<dbReference type="Proteomes" id="UP001642409">
    <property type="component" value="Unassembled WGS sequence"/>
</dbReference>
<dbReference type="EMBL" id="CATOUU010000762">
    <property type="protein sequence ID" value="CAI9946493.1"/>
    <property type="molecule type" value="Genomic_DNA"/>
</dbReference>
<accession>A0AA86PWT3</accession>
<organism evidence="1">
    <name type="scientific">Hexamita inflata</name>
    <dbReference type="NCBI Taxonomy" id="28002"/>
    <lineage>
        <taxon>Eukaryota</taxon>
        <taxon>Metamonada</taxon>
        <taxon>Diplomonadida</taxon>
        <taxon>Hexamitidae</taxon>
        <taxon>Hexamitinae</taxon>
        <taxon>Hexamita</taxon>
    </lineage>
</organism>
<evidence type="ECO:0000313" key="1">
    <source>
        <dbReference type="EMBL" id="CAI9946493.1"/>
    </source>
</evidence>
<reference evidence="2 3" key="2">
    <citation type="submission" date="2024-07" db="EMBL/GenBank/DDBJ databases">
        <authorList>
            <person name="Akdeniz Z."/>
        </authorList>
    </citation>
    <scope>NUCLEOTIDE SEQUENCE [LARGE SCALE GENOMIC DNA]</scope>
</reference>
<dbReference type="EMBL" id="CAXDID020000089">
    <property type="protein sequence ID" value="CAL6021748.1"/>
    <property type="molecule type" value="Genomic_DNA"/>
</dbReference>
<dbReference type="GO" id="GO:0008289">
    <property type="term" value="F:lipid binding"/>
    <property type="evidence" value="ECO:0007669"/>
    <property type="project" value="InterPro"/>
</dbReference>
<reference evidence="1" key="1">
    <citation type="submission" date="2023-06" db="EMBL/GenBank/DDBJ databases">
        <authorList>
            <person name="Kurt Z."/>
        </authorList>
    </citation>
    <scope>NUCLEOTIDE SEQUENCE</scope>
</reference>
<comment type="caution">
    <text evidence="1">The sequence shown here is derived from an EMBL/GenBank/DDBJ whole genome shotgun (WGS) entry which is preliminary data.</text>
</comment>